<feature type="domain" description="AB hydrolase-1" evidence="1">
    <location>
        <begin position="48"/>
        <end position="276"/>
    </location>
</feature>
<keyword evidence="3" id="KW-1185">Reference proteome</keyword>
<dbReference type="Pfam" id="PF00561">
    <property type="entry name" value="Abhydrolase_1"/>
    <property type="match status" value="1"/>
</dbReference>
<dbReference type="Gene3D" id="3.40.50.1820">
    <property type="entry name" value="alpha/beta hydrolase"/>
    <property type="match status" value="1"/>
</dbReference>
<gene>
    <name evidence="2" type="ORF">QUG93_10115</name>
</gene>
<comment type="caution">
    <text evidence="2">The sequence shown here is derived from an EMBL/GenBank/DDBJ whole genome shotgun (WGS) entry which is preliminary data.</text>
</comment>
<name>A0ABT7TR17_9MICO</name>
<evidence type="ECO:0000313" key="2">
    <source>
        <dbReference type="EMBL" id="MDM7892041.1"/>
    </source>
</evidence>
<dbReference type="Proteomes" id="UP001236404">
    <property type="component" value="Unassembled WGS sequence"/>
</dbReference>
<protein>
    <submittedName>
        <fullName evidence="2">Alpha/beta hydrolase</fullName>
    </submittedName>
</protein>
<evidence type="ECO:0000259" key="1">
    <source>
        <dbReference type="Pfam" id="PF00561"/>
    </source>
</evidence>
<sequence length="295" mass="31931">MTMSLDFPSVPSFGHLPTPEGVDVVGIDLPVGRLTAYRVVPAGESKGTVLIVPGYTGSKEDWRTFMPLLRDAGWTAVVISRRGQADSAAPADPSDYSLEEEAADVVRVAALLDDGAPVHLIGHSLGGVIAREAAIASPQSFRSVVQFCSGPYGWPYRKVTELTILHDTGGNLRQLFDATNPLWAYRPDEELPDDVRMVRDRFDATSPLSVVAGGHILEDHTDSSAELRATGLPVLVAHGEWDGAWPIPWQRQMAEDTGARYEVIPTSYHGPHVENPAATIALFDDFLGRQAPART</sequence>
<accession>A0ABT7TR17</accession>
<organism evidence="2 3">
    <name type="scientific">Curtobacterium caseinilyticum</name>
    <dbReference type="NCBI Taxonomy" id="3055137"/>
    <lineage>
        <taxon>Bacteria</taxon>
        <taxon>Bacillati</taxon>
        <taxon>Actinomycetota</taxon>
        <taxon>Actinomycetes</taxon>
        <taxon>Micrococcales</taxon>
        <taxon>Microbacteriaceae</taxon>
        <taxon>Curtobacterium</taxon>
    </lineage>
</organism>
<dbReference type="InterPro" id="IPR029058">
    <property type="entry name" value="AB_hydrolase_fold"/>
</dbReference>
<dbReference type="PANTHER" id="PTHR43798">
    <property type="entry name" value="MONOACYLGLYCEROL LIPASE"/>
    <property type="match status" value="1"/>
</dbReference>
<reference evidence="2 3" key="1">
    <citation type="submission" date="2023-06" db="EMBL/GenBank/DDBJ databases">
        <authorList>
            <person name="Feng G."/>
            <person name="Li J."/>
            <person name="Zhu H."/>
        </authorList>
    </citation>
    <scope>NUCLEOTIDE SEQUENCE [LARGE SCALE GENOMIC DNA]</scope>
    <source>
        <strain evidence="2 3">RHCKG28</strain>
    </source>
</reference>
<dbReference type="RefSeq" id="WP_289473777.1">
    <property type="nucleotide sequence ID" value="NZ_JAUCMN010000006.1"/>
</dbReference>
<dbReference type="EMBL" id="JAUCMN010000006">
    <property type="protein sequence ID" value="MDM7892041.1"/>
    <property type="molecule type" value="Genomic_DNA"/>
</dbReference>
<dbReference type="GO" id="GO:0016787">
    <property type="term" value="F:hydrolase activity"/>
    <property type="evidence" value="ECO:0007669"/>
    <property type="project" value="UniProtKB-KW"/>
</dbReference>
<dbReference type="SUPFAM" id="SSF53474">
    <property type="entry name" value="alpha/beta-Hydrolases"/>
    <property type="match status" value="1"/>
</dbReference>
<proteinExistence type="predicted"/>
<dbReference type="InterPro" id="IPR050266">
    <property type="entry name" value="AB_hydrolase_sf"/>
</dbReference>
<keyword evidence="2" id="KW-0378">Hydrolase</keyword>
<dbReference type="InterPro" id="IPR000073">
    <property type="entry name" value="AB_hydrolase_1"/>
</dbReference>
<evidence type="ECO:0000313" key="3">
    <source>
        <dbReference type="Proteomes" id="UP001236404"/>
    </source>
</evidence>